<dbReference type="SUPFAM" id="SSF53448">
    <property type="entry name" value="Nucleotide-diphospho-sugar transferases"/>
    <property type="match status" value="1"/>
</dbReference>
<comment type="subcellular location">
    <subcellularLocation>
        <location evidence="1">Membrane</location>
        <topology evidence="1">Multi-pass membrane protein</topology>
    </subcellularLocation>
</comment>
<gene>
    <name evidence="9" type="ORF">RMQ68_04405</name>
</gene>
<evidence type="ECO:0000313" key="9">
    <source>
        <dbReference type="EMBL" id="WNL30637.1"/>
    </source>
</evidence>
<dbReference type="InterPro" id="IPR050256">
    <property type="entry name" value="Glycosyltransferase_2"/>
</dbReference>
<dbReference type="PANTHER" id="PTHR48090:SF1">
    <property type="entry name" value="PROPHAGE BACTOPRENOL GLUCOSYL TRANSFERASE HOMOLOG"/>
    <property type="match status" value="1"/>
</dbReference>
<dbReference type="InterPro" id="IPR029044">
    <property type="entry name" value="Nucleotide-diphossugar_trans"/>
</dbReference>
<proteinExistence type="predicted"/>
<dbReference type="AlphaFoldDB" id="A0AA96DM63"/>
<dbReference type="GO" id="GO:0005886">
    <property type="term" value="C:plasma membrane"/>
    <property type="evidence" value="ECO:0007669"/>
    <property type="project" value="TreeGrafter"/>
</dbReference>
<protein>
    <submittedName>
        <fullName evidence="9">Glycosyltransferase family 2 protein</fullName>
        <ecNumber evidence="9">2.4.-.-</ecNumber>
    </submittedName>
</protein>
<dbReference type="Pfam" id="PF00535">
    <property type="entry name" value="Glycos_transf_2"/>
    <property type="match status" value="1"/>
</dbReference>
<keyword evidence="2 9" id="KW-0328">Glycosyltransferase</keyword>
<dbReference type="EMBL" id="CP134854">
    <property type="protein sequence ID" value="WNL30637.1"/>
    <property type="molecule type" value="Genomic_DNA"/>
</dbReference>
<keyword evidence="3 9" id="KW-0808">Transferase</keyword>
<accession>A0AA96DM63</accession>
<evidence type="ECO:0000256" key="3">
    <source>
        <dbReference type="ARBA" id="ARBA00022679"/>
    </source>
</evidence>
<dbReference type="GO" id="GO:0016757">
    <property type="term" value="F:glycosyltransferase activity"/>
    <property type="evidence" value="ECO:0007669"/>
    <property type="project" value="UniProtKB-KW"/>
</dbReference>
<organism evidence="9">
    <name type="scientific">Arcobacter sp. AZ-2023</name>
    <dbReference type="NCBI Taxonomy" id="3074453"/>
    <lineage>
        <taxon>Bacteria</taxon>
        <taxon>Pseudomonadati</taxon>
        <taxon>Campylobacterota</taxon>
        <taxon>Epsilonproteobacteria</taxon>
        <taxon>Campylobacterales</taxon>
        <taxon>Arcobacteraceae</taxon>
        <taxon>Arcobacter</taxon>
    </lineage>
</organism>
<feature type="transmembrane region" description="Helical" evidence="7">
    <location>
        <begin position="225"/>
        <end position="248"/>
    </location>
</feature>
<dbReference type="PANTHER" id="PTHR48090">
    <property type="entry name" value="UNDECAPRENYL-PHOSPHATE 4-DEOXY-4-FORMAMIDO-L-ARABINOSE TRANSFERASE-RELATED"/>
    <property type="match status" value="1"/>
</dbReference>
<feature type="transmembrane region" description="Helical" evidence="7">
    <location>
        <begin position="260"/>
        <end position="285"/>
    </location>
</feature>
<dbReference type="InterPro" id="IPR001173">
    <property type="entry name" value="Glyco_trans_2-like"/>
</dbReference>
<dbReference type="CDD" id="cd04187">
    <property type="entry name" value="DPM1_like_bac"/>
    <property type="match status" value="1"/>
</dbReference>
<keyword evidence="4 7" id="KW-0812">Transmembrane</keyword>
<evidence type="ECO:0000259" key="8">
    <source>
        <dbReference type="Pfam" id="PF00535"/>
    </source>
</evidence>
<sequence length="309" mass="35462">MKLSIVTTLYKSSPYIDEFYARISKEAQKITDDYEIIFVDDGSPDDSLQKAVALYEKDSKVKVIELSRNFGHHKAIMTGLSHVKGEFVFLIDSDLEEEPELLGKFWEELHKEKELDVVFGVQESRKGGWFEKWSGTIFYSIFIYLSGMKITRNQIMTRLMSKKYVYNLVAHRDRAIFLGGLFELTGFHQKSIVCNKAHKGDTSYTFTKRLGQALNSIISFSAKPLYMISLLGMSMFLLAIIYIVYLIIGKLFFFNPISGWTSILVSIYFLGGLILFSIGVIGIYINKIFEEVKDRPYSIIKNVFEKGLN</sequence>
<reference evidence="9" key="1">
    <citation type="submission" date="2023-09" db="EMBL/GenBank/DDBJ databases">
        <title>Arcobacter tbilisiensis sp. nov. isolated from chicken meat in Tbilisi, Georgia.</title>
        <authorList>
            <person name="Matthias R."/>
            <person name="Zautner A.E."/>
        </authorList>
    </citation>
    <scope>NUCLEOTIDE SEQUENCE</scope>
    <source>
        <strain evidence="9">LEO 52</strain>
    </source>
</reference>
<evidence type="ECO:0000256" key="6">
    <source>
        <dbReference type="ARBA" id="ARBA00023136"/>
    </source>
</evidence>
<evidence type="ECO:0000256" key="7">
    <source>
        <dbReference type="SAM" id="Phobius"/>
    </source>
</evidence>
<dbReference type="EC" id="2.4.-.-" evidence="9"/>
<keyword evidence="5 7" id="KW-1133">Transmembrane helix</keyword>
<evidence type="ECO:0000256" key="1">
    <source>
        <dbReference type="ARBA" id="ARBA00004141"/>
    </source>
</evidence>
<evidence type="ECO:0000256" key="2">
    <source>
        <dbReference type="ARBA" id="ARBA00022676"/>
    </source>
</evidence>
<evidence type="ECO:0000256" key="5">
    <source>
        <dbReference type="ARBA" id="ARBA00022989"/>
    </source>
</evidence>
<evidence type="ECO:0000256" key="4">
    <source>
        <dbReference type="ARBA" id="ARBA00022692"/>
    </source>
</evidence>
<feature type="domain" description="Glycosyltransferase 2-like" evidence="8">
    <location>
        <begin position="4"/>
        <end position="152"/>
    </location>
</feature>
<dbReference type="Gene3D" id="3.90.550.10">
    <property type="entry name" value="Spore Coat Polysaccharide Biosynthesis Protein SpsA, Chain A"/>
    <property type="match status" value="1"/>
</dbReference>
<keyword evidence="6 7" id="KW-0472">Membrane</keyword>
<name>A0AA96DM63_9BACT</name>